<accession>A5YSZ9</accession>
<dbReference type="PANTHER" id="PTHR33514:SF13">
    <property type="entry name" value="PROTEIN ABCI12, CHLOROPLASTIC"/>
    <property type="match status" value="1"/>
</dbReference>
<feature type="transmembrane region" description="Helical" evidence="5">
    <location>
        <begin position="45"/>
        <end position="71"/>
    </location>
</feature>
<evidence type="ECO:0000256" key="2">
    <source>
        <dbReference type="ARBA" id="ARBA00022692"/>
    </source>
</evidence>
<dbReference type="GO" id="GO:0005886">
    <property type="term" value="C:plasma membrane"/>
    <property type="evidence" value="ECO:0007669"/>
    <property type="project" value="TreeGrafter"/>
</dbReference>
<dbReference type="InterPro" id="IPR003339">
    <property type="entry name" value="ABC/ECF_trnsptr_transmembrane"/>
</dbReference>
<dbReference type="AlphaFoldDB" id="A5YSZ9"/>
<dbReference type="CDD" id="cd16914">
    <property type="entry name" value="EcfT"/>
    <property type="match status" value="1"/>
</dbReference>
<name>A5YSZ9_9EURY</name>
<dbReference type="PANTHER" id="PTHR33514">
    <property type="entry name" value="PROTEIN ABCI12, CHLOROPLASTIC"/>
    <property type="match status" value="1"/>
</dbReference>
<sequence>MSYGLIRYQHRKSALHRLHPLTKLLLVGCFIVAAYIAPLTIRLGLFTLLVCASFVAKVFSTVARAAVIALLPLGIGLVVIRGLIFNAGGILFQIGPIVIFESGVRSGLQFFSILSVFVGAGLLFITVTHPRRLATALYEVGIPYKLSYVFVTALQLVPTLQERAVQIRDAQRSRGLDTSGSIRGRIRGLVALLTPLTIGALITTQTRSLALEARGFSISGPRSSIHGVTASRADWATRGLAVGGVTGMILWSVL</sequence>
<reference evidence="6" key="1">
    <citation type="journal article" date="2007" name="ISME J.">
        <title>Genomic plasticity in prokaryotes: the case of the square haloarchaeon.</title>
        <authorList>
            <person name="Cuadros-Orellana S."/>
            <person name="Martin-Cuadrado A.B."/>
            <person name="Legault B."/>
            <person name="D'Auria G."/>
            <person name="Zhaxybayeva O."/>
            <person name="Papke R.T."/>
            <person name="Rodriguez-Valera F."/>
        </authorList>
    </citation>
    <scope>NUCLEOTIDE SEQUENCE</scope>
</reference>
<protein>
    <submittedName>
        <fullName evidence="6">Cobalt transport protein</fullName>
    </submittedName>
</protein>
<organism evidence="6">
    <name type="scientific">uncultured haloarchaeon</name>
    <dbReference type="NCBI Taxonomy" id="160804"/>
    <lineage>
        <taxon>Archaea</taxon>
        <taxon>Methanobacteriati</taxon>
        <taxon>Methanobacteriota</taxon>
        <taxon>Stenosarchaea group</taxon>
        <taxon>Halobacteria</taxon>
        <taxon>Halobacteriales</taxon>
        <taxon>Halobacteriaceae</taxon>
        <taxon>environmental samples</taxon>
    </lineage>
</organism>
<comment type="subcellular location">
    <subcellularLocation>
        <location evidence="1">Membrane</location>
        <topology evidence="1">Multi-pass membrane protein</topology>
    </subcellularLocation>
</comment>
<proteinExistence type="predicted"/>
<dbReference type="Pfam" id="PF02361">
    <property type="entry name" value="CbiQ"/>
    <property type="match status" value="1"/>
</dbReference>
<evidence type="ECO:0000256" key="3">
    <source>
        <dbReference type="ARBA" id="ARBA00022989"/>
    </source>
</evidence>
<feature type="transmembrane region" description="Helical" evidence="5">
    <location>
        <begin position="78"/>
        <end position="100"/>
    </location>
</feature>
<feature type="transmembrane region" description="Helical" evidence="5">
    <location>
        <begin position="106"/>
        <end position="127"/>
    </location>
</feature>
<evidence type="ECO:0000256" key="1">
    <source>
        <dbReference type="ARBA" id="ARBA00004141"/>
    </source>
</evidence>
<feature type="transmembrane region" description="Helical" evidence="5">
    <location>
        <begin position="21"/>
        <end position="39"/>
    </location>
</feature>
<dbReference type="EMBL" id="EF584000">
    <property type="protein sequence ID" value="ABQ76106.1"/>
    <property type="molecule type" value="Genomic_DNA"/>
</dbReference>
<keyword evidence="2 5" id="KW-0812">Transmembrane</keyword>
<evidence type="ECO:0000256" key="4">
    <source>
        <dbReference type="ARBA" id="ARBA00023136"/>
    </source>
</evidence>
<keyword evidence="3 5" id="KW-1133">Transmembrane helix</keyword>
<keyword evidence="4 5" id="KW-0472">Membrane</keyword>
<evidence type="ECO:0000313" key="6">
    <source>
        <dbReference type="EMBL" id="ABQ76106.1"/>
    </source>
</evidence>
<evidence type="ECO:0000256" key="5">
    <source>
        <dbReference type="SAM" id="Phobius"/>
    </source>
</evidence>